<dbReference type="InterPro" id="IPR001647">
    <property type="entry name" value="HTH_TetR"/>
</dbReference>
<evidence type="ECO:0000256" key="3">
    <source>
        <dbReference type="ARBA" id="ARBA00023163"/>
    </source>
</evidence>
<dbReference type="Pfam" id="PF13305">
    <property type="entry name" value="TetR_C_33"/>
    <property type="match status" value="1"/>
</dbReference>
<organism evidence="6 7">
    <name type="scientific">Tepidicaulis marinus</name>
    <dbReference type="NCBI Taxonomy" id="1333998"/>
    <lineage>
        <taxon>Bacteria</taxon>
        <taxon>Pseudomonadati</taxon>
        <taxon>Pseudomonadota</taxon>
        <taxon>Alphaproteobacteria</taxon>
        <taxon>Hyphomicrobiales</taxon>
        <taxon>Parvibaculaceae</taxon>
        <taxon>Tepidicaulis</taxon>
    </lineage>
</organism>
<accession>A0A081BA22</accession>
<keyword evidence="1" id="KW-0805">Transcription regulation</keyword>
<protein>
    <submittedName>
        <fullName evidence="6">Transcriptional regulator</fullName>
    </submittedName>
</protein>
<gene>
    <name evidence="6" type="ORF">M2A_1389</name>
</gene>
<dbReference type="InterPro" id="IPR025996">
    <property type="entry name" value="MT1864/Rv1816-like_C"/>
</dbReference>
<comment type="caution">
    <text evidence="6">The sequence shown here is derived from an EMBL/GenBank/DDBJ whole genome shotgun (WGS) entry which is preliminary data.</text>
</comment>
<dbReference type="STRING" id="1333998.M2A_1389"/>
<keyword evidence="7" id="KW-1185">Reference proteome</keyword>
<feature type="DNA-binding region" description="H-T-H motif" evidence="4">
    <location>
        <begin position="11"/>
        <end position="30"/>
    </location>
</feature>
<name>A0A081BA22_9HYPH</name>
<dbReference type="PANTHER" id="PTHR30055:SF220">
    <property type="entry name" value="TETR-FAMILY REGULATORY PROTEIN"/>
    <property type="match status" value="1"/>
</dbReference>
<dbReference type="InterPro" id="IPR036271">
    <property type="entry name" value="Tet_transcr_reg_TetR-rel_C_sf"/>
</dbReference>
<evidence type="ECO:0000256" key="1">
    <source>
        <dbReference type="ARBA" id="ARBA00023015"/>
    </source>
</evidence>
<dbReference type="eggNOG" id="COG1309">
    <property type="taxonomic scope" value="Bacteria"/>
</dbReference>
<keyword evidence="2 4" id="KW-0238">DNA-binding</keyword>
<dbReference type="GO" id="GO:0000976">
    <property type="term" value="F:transcription cis-regulatory region binding"/>
    <property type="evidence" value="ECO:0007669"/>
    <property type="project" value="TreeGrafter"/>
</dbReference>
<dbReference type="SUPFAM" id="SSF46689">
    <property type="entry name" value="Homeodomain-like"/>
    <property type="match status" value="1"/>
</dbReference>
<reference evidence="6 7" key="1">
    <citation type="submission" date="2014-07" db="EMBL/GenBank/DDBJ databases">
        <title>Tepidicaulis marinum gen. nov., sp. nov., a novel marine bacterium denitrifying nitrate to nitrous oxide strictly under microaerobic conditions.</title>
        <authorList>
            <person name="Takeuchi M."/>
            <person name="Yamagishi T."/>
            <person name="Kamagata Y."/>
            <person name="Oshima K."/>
            <person name="Hattori M."/>
            <person name="Katayama T."/>
            <person name="Hanada S."/>
            <person name="Tamaki H."/>
            <person name="Marumo K."/>
            <person name="Maeda H."/>
            <person name="Nedachi M."/>
            <person name="Iwasaki W."/>
            <person name="Suwa Y."/>
            <person name="Sakata S."/>
        </authorList>
    </citation>
    <scope>NUCLEOTIDE SEQUENCE [LARGE SCALE GENOMIC DNA]</scope>
    <source>
        <strain evidence="6 7">MA2</strain>
    </source>
</reference>
<evidence type="ECO:0000256" key="4">
    <source>
        <dbReference type="PROSITE-ProRule" id="PRU00335"/>
    </source>
</evidence>
<evidence type="ECO:0000313" key="6">
    <source>
        <dbReference type="EMBL" id="GAK44890.1"/>
    </source>
</evidence>
<dbReference type="InterPro" id="IPR050109">
    <property type="entry name" value="HTH-type_TetR-like_transc_reg"/>
</dbReference>
<dbReference type="Pfam" id="PF00440">
    <property type="entry name" value="TetR_N"/>
    <property type="match status" value="1"/>
</dbReference>
<dbReference type="AlphaFoldDB" id="A0A081BA22"/>
<dbReference type="PANTHER" id="PTHR30055">
    <property type="entry name" value="HTH-TYPE TRANSCRIPTIONAL REGULATOR RUTR"/>
    <property type="match status" value="1"/>
</dbReference>
<dbReference type="PROSITE" id="PS50977">
    <property type="entry name" value="HTH_TETR_2"/>
    <property type="match status" value="1"/>
</dbReference>
<dbReference type="InterPro" id="IPR009057">
    <property type="entry name" value="Homeodomain-like_sf"/>
</dbReference>
<dbReference type="EMBL" id="BBIO01000006">
    <property type="protein sequence ID" value="GAK44890.1"/>
    <property type="molecule type" value="Genomic_DNA"/>
</dbReference>
<dbReference type="SUPFAM" id="SSF48498">
    <property type="entry name" value="Tetracyclin repressor-like, C-terminal domain"/>
    <property type="match status" value="1"/>
</dbReference>
<evidence type="ECO:0000256" key="2">
    <source>
        <dbReference type="ARBA" id="ARBA00023125"/>
    </source>
</evidence>
<dbReference type="Proteomes" id="UP000028702">
    <property type="component" value="Unassembled WGS sequence"/>
</dbReference>
<keyword evidence="3" id="KW-0804">Transcription</keyword>
<dbReference type="Gene3D" id="1.10.357.10">
    <property type="entry name" value="Tetracycline Repressor, domain 2"/>
    <property type="match status" value="1"/>
</dbReference>
<proteinExistence type="predicted"/>
<evidence type="ECO:0000259" key="5">
    <source>
        <dbReference type="PROSITE" id="PS50977"/>
    </source>
</evidence>
<sequence>MTEREGVEAVTFSALAKRLGVSQAAPYRHFKDREELLAAVSTKAFRETGDELRQKLRRRTKKSALATIAHTYLELGLTRKALYRLMYASHILGRSPATSELYQAADEGFDLILAAIDPALDEMARRRFALKFWTSLHGIVMLAEEGILPPKIHKISVRELADELVRDTEIAIAAAGGR</sequence>
<dbReference type="GO" id="GO:0003700">
    <property type="term" value="F:DNA-binding transcription factor activity"/>
    <property type="evidence" value="ECO:0007669"/>
    <property type="project" value="TreeGrafter"/>
</dbReference>
<feature type="domain" description="HTH tetR-type" evidence="5">
    <location>
        <begin position="1"/>
        <end position="48"/>
    </location>
</feature>
<evidence type="ECO:0000313" key="7">
    <source>
        <dbReference type="Proteomes" id="UP000028702"/>
    </source>
</evidence>